<keyword evidence="1 4" id="KW-0963">Cytoplasm</keyword>
<dbReference type="InterPro" id="IPR017138">
    <property type="entry name" value="Asp_Glu_LeuTrfase"/>
</dbReference>
<dbReference type="InterPro" id="IPR007471">
    <property type="entry name" value="N-end_Aminoacyl_Trfase_N"/>
</dbReference>
<evidence type="ECO:0000256" key="1">
    <source>
        <dbReference type="ARBA" id="ARBA00022490"/>
    </source>
</evidence>
<comment type="catalytic activity">
    <reaction evidence="4">
        <text>N-terminal L-glutamyl-[protein] + L-leucyl-tRNA(Leu) = N-terminal L-leucyl-L-glutamyl-[protein] + tRNA(Leu) + H(+)</text>
        <dbReference type="Rhea" id="RHEA:50412"/>
        <dbReference type="Rhea" id="RHEA-COMP:9613"/>
        <dbReference type="Rhea" id="RHEA-COMP:9622"/>
        <dbReference type="Rhea" id="RHEA-COMP:12664"/>
        <dbReference type="Rhea" id="RHEA-COMP:12668"/>
        <dbReference type="ChEBI" id="CHEBI:15378"/>
        <dbReference type="ChEBI" id="CHEBI:64721"/>
        <dbReference type="ChEBI" id="CHEBI:78442"/>
        <dbReference type="ChEBI" id="CHEBI:78494"/>
        <dbReference type="ChEBI" id="CHEBI:133041"/>
        <dbReference type="EC" id="2.3.2.29"/>
    </reaction>
</comment>
<feature type="domain" description="N-end rule aminoacyl transferase C-terminal" evidence="6">
    <location>
        <begin position="107"/>
        <end position="227"/>
    </location>
</feature>
<dbReference type="SUPFAM" id="SSF55729">
    <property type="entry name" value="Acyl-CoA N-acyltransferases (Nat)"/>
    <property type="match status" value="1"/>
</dbReference>
<dbReference type="Proteomes" id="UP000177950">
    <property type="component" value="Unassembled WGS sequence"/>
</dbReference>
<evidence type="ECO:0000256" key="2">
    <source>
        <dbReference type="ARBA" id="ARBA00022679"/>
    </source>
</evidence>
<organism evidence="7 8">
    <name type="scientific">Candidatus Muproteobacteria bacterium RBG_19FT_COMBO_61_10</name>
    <dbReference type="NCBI Taxonomy" id="1817761"/>
    <lineage>
        <taxon>Bacteria</taxon>
        <taxon>Pseudomonadati</taxon>
        <taxon>Pseudomonadota</taxon>
        <taxon>Candidatus Muproteobacteria</taxon>
    </lineage>
</organism>
<keyword evidence="3 4" id="KW-0012">Acyltransferase</keyword>
<dbReference type="AlphaFoldDB" id="A0A1F6UK65"/>
<evidence type="ECO:0000256" key="3">
    <source>
        <dbReference type="ARBA" id="ARBA00023315"/>
    </source>
</evidence>
<dbReference type="PANTHER" id="PTHR21367:SF1">
    <property type="entry name" value="ARGINYL-TRNA--PROTEIN TRANSFERASE 1"/>
    <property type="match status" value="1"/>
</dbReference>
<gene>
    <name evidence="4" type="primary">bpt</name>
    <name evidence="7" type="ORF">A2V58_00705</name>
</gene>
<dbReference type="GO" id="GO:0008914">
    <property type="term" value="F:leucyl-tRNA--protein transferase activity"/>
    <property type="evidence" value="ECO:0007669"/>
    <property type="project" value="UniProtKB-UniRule"/>
</dbReference>
<reference evidence="7 8" key="1">
    <citation type="journal article" date="2016" name="Nat. Commun.">
        <title>Thousands of microbial genomes shed light on interconnected biogeochemical processes in an aquifer system.</title>
        <authorList>
            <person name="Anantharaman K."/>
            <person name="Brown C.T."/>
            <person name="Hug L.A."/>
            <person name="Sharon I."/>
            <person name="Castelle C.J."/>
            <person name="Probst A.J."/>
            <person name="Thomas B.C."/>
            <person name="Singh A."/>
            <person name="Wilkins M.J."/>
            <person name="Karaoz U."/>
            <person name="Brodie E.L."/>
            <person name="Williams K.H."/>
            <person name="Hubbard S.S."/>
            <person name="Banfield J.F."/>
        </authorList>
    </citation>
    <scope>NUCLEOTIDE SEQUENCE [LARGE SCALE GENOMIC DNA]</scope>
</reference>
<comment type="subcellular location">
    <subcellularLocation>
        <location evidence="4">Cytoplasm</location>
    </subcellularLocation>
</comment>
<comment type="function">
    <text evidence="4">Functions in the N-end rule pathway of protein degradation where it conjugates Leu from its aminoacyl-tRNA to the N-termini of proteins containing an N-terminal aspartate or glutamate.</text>
</comment>
<evidence type="ECO:0000313" key="8">
    <source>
        <dbReference type="Proteomes" id="UP000177950"/>
    </source>
</evidence>
<dbReference type="Pfam" id="PF04377">
    <property type="entry name" value="ATE_C"/>
    <property type="match status" value="1"/>
</dbReference>
<protein>
    <recommendedName>
        <fullName evidence="4">Aspartate/glutamate leucyltransferase</fullName>
        <ecNumber evidence="4">2.3.2.29</ecNumber>
    </recommendedName>
</protein>
<evidence type="ECO:0000259" key="6">
    <source>
        <dbReference type="Pfam" id="PF04377"/>
    </source>
</evidence>
<comment type="catalytic activity">
    <reaction evidence="4">
        <text>N-terminal L-aspartyl-[protein] + L-leucyl-tRNA(Leu) = N-terminal L-leucyl-L-aspartyl-[protein] + tRNA(Leu) + H(+)</text>
        <dbReference type="Rhea" id="RHEA:50420"/>
        <dbReference type="Rhea" id="RHEA-COMP:9613"/>
        <dbReference type="Rhea" id="RHEA-COMP:9622"/>
        <dbReference type="Rhea" id="RHEA-COMP:12669"/>
        <dbReference type="Rhea" id="RHEA-COMP:12674"/>
        <dbReference type="ChEBI" id="CHEBI:15378"/>
        <dbReference type="ChEBI" id="CHEBI:64720"/>
        <dbReference type="ChEBI" id="CHEBI:78442"/>
        <dbReference type="ChEBI" id="CHEBI:78494"/>
        <dbReference type="ChEBI" id="CHEBI:133042"/>
        <dbReference type="EC" id="2.3.2.29"/>
    </reaction>
</comment>
<evidence type="ECO:0000259" key="5">
    <source>
        <dbReference type="Pfam" id="PF04376"/>
    </source>
</evidence>
<dbReference type="InterPro" id="IPR030700">
    <property type="entry name" value="N-end_Aminoacyl_Trfase"/>
</dbReference>
<accession>A0A1F6UK65</accession>
<dbReference type="InterPro" id="IPR016181">
    <property type="entry name" value="Acyl_CoA_acyltransferase"/>
</dbReference>
<name>A0A1F6UK65_9PROT</name>
<dbReference type="GO" id="GO:0071596">
    <property type="term" value="P:ubiquitin-dependent protein catabolic process via the N-end rule pathway"/>
    <property type="evidence" value="ECO:0007669"/>
    <property type="project" value="InterPro"/>
</dbReference>
<dbReference type="NCBIfam" id="NF002342">
    <property type="entry name" value="PRK01305.1-3"/>
    <property type="match status" value="1"/>
</dbReference>
<comment type="similarity">
    <text evidence="4">Belongs to the R-transferase family. Bpt subfamily.</text>
</comment>
<dbReference type="NCBIfam" id="NF002341">
    <property type="entry name" value="PRK01305.1-1"/>
    <property type="match status" value="1"/>
</dbReference>
<dbReference type="EMBL" id="MFSV01000112">
    <property type="protein sequence ID" value="OGI57783.1"/>
    <property type="molecule type" value="Genomic_DNA"/>
</dbReference>
<feature type="domain" description="N-end aminoacyl transferase N-terminal" evidence="5">
    <location>
        <begin position="16"/>
        <end position="86"/>
    </location>
</feature>
<sequence>MTIRQNKPDLYLSMPHSCSYLDGRMSTILFVDPQRILNEGEYGAFVRQGFRRSGDLVYRPHCQGCRACVAVRVPVREFTPARGQRRVWRRNRDIEIVEKPAQFDPAHFDLYRRYQAGRHPDSGMNDADPQKYLGFLTSRQVETKFFELRAQNRLLGVAVTDVLPDGLSAVYTFYEPELPQRGLGVYAVLWEIAETARRGLDYLYLGYWIAESPKMSYKINYQPAEVLQDGHWTRLAPTR</sequence>
<evidence type="ECO:0000313" key="7">
    <source>
        <dbReference type="EMBL" id="OGI57783.1"/>
    </source>
</evidence>
<dbReference type="InterPro" id="IPR007472">
    <property type="entry name" value="N-end_Aminoacyl_Trfase_C"/>
</dbReference>
<dbReference type="PIRSF" id="PIRSF037208">
    <property type="entry name" value="ATE_pro_prd"/>
    <property type="match status" value="1"/>
</dbReference>
<dbReference type="HAMAP" id="MF_00689">
    <property type="entry name" value="Bpt"/>
    <property type="match status" value="1"/>
</dbReference>
<dbReference type="Pfam" id="PF04376">
    <property type="entry name" value="ATE_N"/>
    <property type="match status" value="1"/>
</dbReference>
<proteinExistence type="inferred from homology"/>
<evidence type="ECO:0000256" key="4">
    <source>
        <dbReference type="HAMAP-Rule" id="MF_00689"/>
    </source>
</evidence>
<comment type="caution">
    <text evidence="7">The sequence shown here is derived from an EMBL/GenBank/DDBJ whole genome shotgun (WGS) entry which is preliminary data.</text>
</comment>
<keyword evidence="2 4" id="KW-0808">Transferase</keyword>
<dbReference type="EC" id="2.3.2.29" evidence="4"/>
<dbReference type="GO" id="GO:0004057">
    <property type="term" value="F:arginyl-tRNA--protein transferase activity"/>
    <property type="evidence" value="ECO:0007669"/>
    <property type="project" value="InterPro"/>
</dbReference>
<dbReference type="NCBIfam" id="NF002346">
    <property type="entry name" value="PRK01305.2-3"/>
    <property type="match status" value="1"/>
</dbReference>
<dbReference type="PANTHER" id="PTHR21367">
    <property type="entry name" value="ARGININE-TRNA-PROTEIN TRANSFERASE 1"/>
    <property type="match status" value="1"/>
</dbReference>
<dbReference type="GO" id="GO:0005737">
    <property type="term" value="C:cytoplasm"/>
    <property type="evidence" value="ECO:0007669"/>
    <property type="project" value="UniProtKB-SubCell"/>
</dbReference>